<dbReference type="EMBL" id="JAOVZR010000001">
    <property type="protein sequence ID" value="MCY0148523.1"/>
    <property type="molecule type" value="Genomic_DNA"/>
</dbReference>
<feature type="domain" description="Xylose isomerase-like TIM barrel" evidence="1">
    <location>
        <begin position="52"/>
        <end position="268"/>
    </location>
</feature>
<dbReference type="GO" id="GO:0016853">
    <property type="term" value="F:isomerase activity"/>
    <property type="evidence" value="ECO:0007669"/>
    <property type="project" value="UniProtKB-KW"/>
</dbReference>
<keyword evidence="2" id="KW-0413">Isomerase</keyword>
<dbReference type="InterPro" id="IPR013022">
    <property type="entry name" value="Xyl_isomerase-like_TIM-brl"/>
</dbReference>
<gene>
    <name evidence="2" type="ORF">OEG84_12560</name>
</gene>
<dbReference type="Proteomes" id="UP001073227">
    <property type="component" value="Unassembled WGS sequence"/>
</dbReference>
<keyword evidence="3" id="KW-1185">Reference proteome</keyword>
<dbReference type="SUPFAM" id="SSF51658">
    <property type="entry name" value="Xylose isomerase-like"/>
    <property type="match status" value="1"/>
</dbReference>
<name>A0ABT3Z9T2_9HYPH</name>
<protein>
    <submittedName>
        <fullName evidence="2">Sugar phosphate isomerase/epimerase</fullName>
    </submittedName>
</protein>
<dbReference type="RefSeq" id="WP_267654082.1">
    <property type="nucleotide sequence ID" value="NZ_JAOVZR010000001.1"/>
</dbReference>
<reference evidence="2" key="1">
    <citation type="submission" date="2022-10" db="EMBL/GenBank/DDBJ databases">
        <title>Hoeflea sp. G2-23, isolated from marine algae.</title>
        <authorList>
            <person name="Kristyanto S."/>
            <person name="Kim J.M."/>
            <person name="Jeon C.O."/>
        </authorList>
    </citation>
    <scope>NUCLEOTIDE SEQUENCE</scope>
    <source>
        <strain evidence="2">G2-23</strain>
    </source>
</reference>
<comment type="caution">
    <text evidence="2">The sequence shown here is derived from an EMBL/GenBank/DDBJ whole genome shotgun (WGS) entry which is preliminary data.</text>
</comment>
<dbReference type="Gene3D" id="3.20.20.150">
    <property type="entry name" value="Divalent-metal-dependent TIM barrel enzymes"/>
    <property type="match status" value="1"/>
</dbReference>
<proteinExistence type="predicted"/>
<organism evidence="2 3">
    <name type="scientific">Hoeflea algicola</name>
    <dbReference type="NCBI Taxonomy" id="2983763"/>
    <lineage>
        <taxon>Bacteria</taxon>
        <taxon>Pseudomonadati</taxon>
        <taxon>Pseudomonadota</taxon>
        <taxon>Alphaproteobacteria</taxon>
        <taxon>Hyphomicrobiales</taxon>
        <taxon>Rhizobiaceae</taxon>
        <taxon>Hoeflea</taxon>
    </lineage>
</organism>
<dbReference type="InterPro" id="IPR036237">
    <property type="entry name" value="Xyl_isomerase-like_sf"/>
</dbReference>
<dbReference type="Pfam" id="PF01261">
    <property type="entry name" value="AP_endonuc_2"/>
    <property type="match status" value="1"/>
</dbReference>
<sequence length="311" mass="34840">MTNKAPVKLSVNNGFMMKRWPEPQIWADLIAQELEITDVQFSLDLVNLEFGAKSLGPATREILTACAQSGIEISSVFSGLGHYCQNLMSHPEKGRRLEAFEQYKLAIDFTAALGVDTFGGHMGAMSVRDHGDEARRAALHDELMELVEQLALHAEGAGLKHLLWEPMPVAREWPSTLEECHELSAKMQKLPGAQLGLCLDVGHCCRYDLGGEDSDPYRWVRELAHVSPIIHLQQTDGTRDYHWPFTEANNEIGIIHPEPLHEAIAQAENSVITHLTFEVFPAFEQPDDAVILDMKASCDYWRGCEIVNEQK</sequence>
<accession>A0ABT3Z9T2</accession>
<evidence type="ECO:0000259" key="1">
    <source>
        <dbReference type="Pfam" id="PF01261"/>
    </source>
</evidence>
<evidence type="ECO:0000313" key="3">
    <source>
        <dbReference type="Proteomes" id="UP001073227"/>
    </source>
</evidence>
<evidence type="ECO:0000313" key="2">
    <source>
        <dbReference type="EMBL" id="MCY0148523.1"/>
    </source>
</evidence>